<gene>
    <name evidence="2" type="ORF">KC19_7G176900</name>
</gene>
<evidence type="ECO:0000313" key="2">
    <source>
        <dbReference type="EMBL" id="KAG0567980.1"/>
    </source>
</evidence>
<evidence type="ECO:0000313" key="3">
    <source>
        <dbReference type="Proteomes" id="UP000822688"/>
    </source>
</evidence>
<evidence type="ECO:0000256" key="1">
    <source>
        <dbReference type="SAM" id="SignalP"/>
    </source>
</evidence>
<sequence length="87" mass="10020">MVINALMSSRVHLILTMCLIFLGSPAEATQHGNNWLITVRFSFTSTRFHNSLQMLLLPFDNCIRLKHPRFSEHASVVLCDCWSCIRK</sequence>
<keyword evidence="1" id="KW-0732">Signal</keyword>
<dbReference type="EMBL" id="CM026428">
    <property type="protein sequence ID" value="KAG0567980.1"/>
    <property type="molecule type" value="Genomic_DNA"/>
</dbReference>
<accession>A0A8T0H9N7</accession>
<keyword evidence="3" id="KW-1185">Reference proteome</keyword>
<comment type="caution">
    <text evidence="2">The sequence shown here is derived from an EMBL/GenBank/DDBJ whole genome shotgun (WGS) entry which is preliminary data.</text>
</comment>
<protein>
    <recommendedName>
        <fullName evidence="4">Secreted protein</fullName>
    </recommendedName>
</protein>
<proteinExistence type="predicted"/>
<feature type="chain" id="PRO_5035837868" description="Secreted protein" evidence="1">
    <location>
        <begin position="29"/>
        <end position="87"/>
    </location>
</feature>
<evidence type="ECO:0008006" key="4">
    <source>
        <dbReference type="Google" id="ProtNLM"/>
    </source>
</evidence>
<name>A0A8T0H9N7_CERPU</name>
<dbReference type="AlphaFoldDB" id="A0A8T0H9N7"/>
<reference evidence="2" key="1">
    <citation type="submission" date="2020-06" db="EMBL/GenBank/DDBJ databases">
        <title>WGS assembly of Ceratodon purpureus strain R40.</title>
        <authorList>
            <person name="Carey S.B."/>
            <person name="Jenkins J."/>
            <person name="Shu S."/>
            <person name="Lovell J.T."/>
            <person name="Sreedasyam A."/>
            <person name="Maumus F."/>
            <person name="Tiley G.P."/>
            <person name="Fernandez-Pozo N."/>
            <person name="Barry K."/>
            <person name="Chen C."/>
            <person name="Wang M."/>
            <person name="Lipzen A."/>
            <person name="Daum C."/>
            <person name="Saski C.A."/>
            <person name="Payton A.C."/>
            <person name="Mcbreen J.C."/>
            <person name="Conrad R.E."/>
            <person name="Kollar L.M."/>
            <person name="Olsson S."/>
            <person name="Huttunen S."/>
            <person name="Landis J.B."/>
            <person name="Wickett N.J."/>
            <person name="Johnson M.G."/>
            <person name="Rensing S.A."/>
            <person name="Grimwood J."/>
            <person name="Schmutz J."/>
            <person name="Mcdaniel S.F."/>
        </authorList>
    </citation>
    <scope>NUCLEOTIDE SEQUENCE</scope>
    <source>
        <strain evidence="2">R40</strain>
    </source>
</reference>
<dbReference type="Proteomes" id="UP000822688">
    <property type="component" value="Chromosome 7"/>
</dbReference>
<organism evidence="2 3">
    <name type="scientific">Ceratodon purpureus</name>
    <name type="common">Fire moss</name>
    <name type="synonym">Dicranum purpureum</name>
    <dbReference type="NCBI Taxonomy" id="3225"/>
    <lineage>
        <taxon>Eukaryota</taxon>
        <taxon>Viridiplantae</taxon>
        <taxon>Streptophyta</taxon>
        <taxon>Embryophyta</taxon>
        <taxon>Bryophyta</taxon>
        <taxon>Bryophytina</taxon>
        <taxon>Bryopsida</taxon>
        <taxon>Dicranidae</taxon>
        <taxon>Pseudoditrichales</taxon>
        <taxon>Ditrichaceae</taxon>
        <taxon>Ceratodon</taxon>
    </lineage>
</organism>
<feature type="signal peptide" evidence="1">
    <location>
        <begin position="1"/>
        <end position="28"/>
    </location>
</feature>